<name>A0ABV6BF61_9GAMM</name>
<proteinExistence type="predicted"/>
<dbReference type="InterPro" id="IPR036188">
    <property type="entry name" value="FAD/NAD-bd_sf"/>
</dbReference>
<dbReference type="InterPro" id="IPR002937">
    <property type="entry name" value="Amino_oxidase"/>
</dbReference>
<dbReference type="PANTHER" id="PTHR16128">
    <property type="entry name" value="FAD/NAD(P)-BINDING OXIDOREDUCTASE FAMILY PROTEIN"/>
    <property type="match status" value="1"/>
</dbReference>
<dbReference type="Gene3D" id="3.90.660.10">
    <property type="match status" value="1"/>
</dbReference>
<evidence type="ECO:0000313" key="3">
    <source>
        <dbReference type="Proteomes" id="UP001589813"/>
    </source>
</evidence>
<protein>
    <submittedName>
        <fullName evidence="2">NAD(P)/FAD-dependent oxidoreductase</fullName>
    </submittedName>
</protein>
<evidence type="ECO:0000259" key="1">
    <source>
        <dbReference type="Pfam" id="PF01593"/>
    </source>
</evidence>
<reference evidence="2 3" key="1">
    <citation type="submission" date="2024-09" db="EMBL/GenBank/DDBJ databases">
        <authorList>
            <person name="Sun Q."/>
            <person name="Mori K."/>
        </authorList>
    </citation>
    <scope>NUCLEOTIDE SEQUENCE [LARGE SCALE GENOMIC DNA]</scope>
    <source>
        <strain evidence="2 3">KCTC 23315</strain>
    </source>
</reference>
<dbReference type="Gene3D" id="3.50.50.60">
    <property type="entry name" value="FAD/NAD(P)-binding domain"/>
    <property type="match status" value="1"/>
</dbReference>
<dbReference type="Pfam" id="PF01593">
    <property type="entry name" value="Amino_oxidase"/>
    <property type="match status" value="1"/>
</dbReference>
<dbReference type="Pfam" id="PF13450">
    <property type="entry name" value="NAD_binding_8"/>
    <property type="match status" value="1"/>
</dbReference>
<organism evidence="2 3">
    <name type="scientific">Rheinheimera tilapiae</name>
    <dbReference type="NCBI Taxonomy" id="875043"/>
    <lineage>
        <taxon>Bacteria</taxon>
        <taxon>Pseudomonadati</taxon>
        <taxon>Pseudomonadota</taxon>
        <taxon>Gammaproteobacteria</taxon>
        <taxon>Chromatiales</taxon>
        <taxon>Chromatiaceae</taxon>
        <taxon>Rheinheimera</taxon>
    </lineage>
</organism>
<dbReference type="RefSeq" id="WP_377242055.1">
    <property type="nucleotide sequence ID" value="NZ_JBHLXP010000001.1"/>
</dbReference>
<dbReference type="SUPFAM" id="SSF51905">
    <property type="entry name" value="FAD/NAD(P)-binding domain"/>
    <property type="match status" value="1"/>
</dbReference>
<feature type="domain" description="Amine oxidase" evidence="1">
    <location>
        <begin position="111"/>
        <end position="335"/>
    </location>
</feature>
<keyword evidence="3" id="KW-1185">Reference proteome</keyword>
<comment type="caution">
    <text evidence="2">The sequence shown here is derived from an EMBL/GenBank/DDBJ whole genome shotgun (WGS) entry which is preliminary data.</text>
</comment>
<gene>
    <name evidence="2" type="ORF">ACFFJP_07560</name>
</gene>
<evidence type="ECO:0000313" key="2">
    <source>
        <dbReference type="EMBL" id="MFC0048145.1"/>
    </source>
</evidence>
<dbReference type="EMBL" id="JBHLXP010000001">
    <property type="protein sequence ID" value="MFC0048145.1"/>
    <property type="molecule type" value="Genomic_DNA"/>
</dbReference>
<accession>A0ABV6BF61</accession>
<dbReference type="PANTHER" id="PTHR16128:SF5">
    <property type="entry name" value="FAD_NAD(P)-BINDING OXIDOREDUCTASE FAMILY PROTEIN"/>
    <property type="match status" value="1"/>
</dbReference>
<sequence>MRVAIIGAGMTGASAAHQLRQSGAEVVVFDKARGPGGRMTSKRVESLDAALPFYPLDFGAQYFTARHPLFVKALQGWLAQGVVQRWEFDPYVWQHGLLLPSHDGQSRYVSTPTMHQLVKTILGDTPLHLNCRITELSFSQSSFSSKHGGEWTLSSAEGASYPGFDAVVLTCPPAQCRQLLAEHPLALQIAPELLLPCWAVSLQLQSAVEHPADGIFVKEGPLSWCARQSAKPGRTGITEQWLLHFNAKTSLQLLEATPEELVALAQLEFSTIVGQKVEVSQSLCHRWLYASFNPAQPAPGLLTDKTQQLILAGDWSLGGRVENAYLAGQQAAAILLP</sequence>
<dbReference type="PRINTS" id="PR00419">
    <property type="entry name" value="ADXRDTASE"/>
</dbReference>
<dbReference type="Proteomes" id="UP001589813">
    <property type="component" value="Unassembled WGS sequence"/>
</dbReference>